<dbReference type="Pfam" id="PF13905">
    <property type="entry name" value="Thioredoxin_8"/>
    <property type="match status" value="1"/>
</dbReference>
<organism evidence="2 3">
    <name type="scientific">Flammeovirga yaeyamensis</name>
    <dbReference type="NCBI Taxonomy" id="367791"/>
    <lineage>
        <taxon>Bacteria</taxon>
        <taxon>Pseudomonadati</taxon>
        <taxon>Bacteroidota</taxon>
        <taxon>Cytophagia</taxon>
        <taxon>Cytophagales</taxon>
        <taxon>Flammeovirgaceae</taxon>
        <taxon>Flammeovirga</taxon>
    </lineage>
</organism>
<dbReference type="EMBL" id="CP076132">
    <property type="protein sequence ID" value="QWG00393.1"/>
    <property type="molecule type" value="Genomic_DNA"/>
</dbReference>
<dbReference type="PROSITE" id="PS51257">
    <property type="entry name" value="PROKAR_LIPOPROTEIN"/>
    <property type="match status" value="1"/>
</dbReference>
<reference evidence="2 3" key="1">
    <citation type="submission" date="2021-05" db="EMBL/GenBank/DDBJ databases">
        <title>Comparative genomic studies on the polysaccharide-degrading batcterial strains of the Flammeovirga genus.</title>
        <authorList>
            <person name="Zewei F."/>
            <person name="Zheng Z."/>
            <person name="Yu L."/>
            <person name="Ruyue G."/>
            <person name="Yanhong M."/>
            <person name="Yuanyuan C."/>
            <person name="Jingyan G."/>
            <person name="Wenjun H."/>
        </authorList>
    </citation>
    <scope>NUCLEOTIDE SEQUENCE [LARGE SCALE GENOMIC DNA]</scope>
    <source>
        <strain evidence="2 3">NBRC:100898</strain>
    </source>
</reference>
<evidence type="ECO:0000313" key="2">
    <source>
        <dbReference type="EMBL" id="QWG00393.1"/>
    </source>
</evidence>
<proteinExistence type="predicted"/>
<dbReference type="InterPro" id="IPR012336">
    <property type="entry name" value="Thioredoxin-like_fold"/>
</dbReference>
<dbReference type="InterPro" id="IPR036249">
    <property type="entry name" value="Thioredoxin-like_sf"/>
</dbReference>
<dbReference type="PROSITE" id="PS51352">
    <property type="entry name" value="THIOREDOXIN_2"/>
    <property type="match status" value="1"/>
</dbReference>
<name>A0AAX1N3K3_9BACT</name>
<evidence type="ECO:0000259" key="1">
    <source>
        <dbReference type="PROSITE" id="PS51352"/>
    </source>
</evidence>
<dbReference type="SUPFAM" id="SSF52833">
    <property type="entry name" value="Thioredoxin-like"/>
    <property type="match status" value="1"/>
</dbReference>
<dbReference type="PANTHER" id="PTHR42852">
    <property type="entry name" value="THIOL:DISULFIDE INTERCHANGE PROTEIN DSBE"/>
    <property type="match status" value="1"/>
</dbReference>
<dbReference type="Gene3D" id="3.40.30.10">
    <property type="entry name" value="Glutaredoxin"/>
    <property type="match status" value="1"/>
</dbReference>
<dbReference type="InterPro" id="IPR013766">
    <property type="entry name" value="Thioredoxin_domain"/>
</dbReference>
<keyword evidence="3" id="KW-1185">Reference proteome</keyword>
<sequence length="446" mass="52048">MKNCYFFILMIFFISCAKKENSLVYQNPNSSDIKLVMNSALSHSEIEIPSHIEGNQIHYTIDKNAFITLKDGDLEIEFFATPSGSSEIIREENNQFVFKGDLGNYNQSVFNIQAKFDHFLENNVLRNTQKEELEEKISQLKSDLIKEIPTDITQQQQLEIKEMIALDAAFLHIKHAIQTGYGRQKDYSIPEQYDIQNFNIDILEKLYDENFNYLSYYIPNYLNLMFLNDEIYQLAGEFYFDLRTDEFQNLDIEPRLKEMFIASTIAESINTQGLKDNNEASLYQFLHDYPDYSHKEELIATLKNNSTMKDGNVAPIIHAFDANGEIFHLKNHEGKVVYINVWATWNENFNQQIKDIKALKSKYEGQDIEIISLSVDRDQQHWKDYIDYSGEIKNNIWTSKVDQFYSNYKVYTVPRFILIDKNGKLINSFAPAPDSKELDDLIAEAL</sequence>
<dbReference type="InterPro" id="IPR050553">
    <property type="entry name" value="Thioredoxin_ResA/DsbE_sf"/>
</dbReference>
<gene>
    <name evidence="2" type="ORF">KMW28_12090</name>
</gene>
<dbReference type="CDD" id="cd02966">
    <property type="entry name" value="TlpA_like_family"/>
    <property type="match status" value="1"/>
</dbReference>
<dbReference type="PANTHER" id="PTHR42852:SF13">
    <property type="entry name" value="PROTEIN DIPZ"/>
    <property type="match status" value="1"/>
</dbReference>
<protein>
    <submittedName>
        <fullName evidence="2">Redoxin domain-containing protein</fullName>
    </submittedName>
</protein>
<feature type="domain" description="Thioredoxin" evidence="1">
    <location>
        <begin position="308"/>
        <end position="446"/>
    </location>
</feature>
<accession>A0AAX1N3K3</accession>
<dbReference type="Proteomes" id="UP000678679">
    <property type="component" value="Chromosome 1"/>
</dbReference>
<dbReference type="RefSeq" id="WP_183363873.1">
    <property type="nucleotide sequence ID" value="NZ_CP076132.1"/>
</dbReference>
<evidence type="ECO:0000313" key="3">
    <source>
        <dbReference type="Proteomes" id="UP000678679"/>
    </source>
</evidence>
<dbReference type="AlphaFoldDB" id="A0AAX1N3K3"/>
<dbReference type="KEGG" id="fya:KMW28_12090"/>